<dbReference type="EnsemblProtists" id="PYU1_T006378">
    <property type="protein sequence ID" value="PYU1_T006378"/>
    <property type="gene ID" value="PYU1_G006366"/>
</dbReference>
<dbReference type="PROSITE" id="PS51388">
    <property type="entry name" value="GED"/>
    <property type="match status" value="1"/>
</dbReference>
<evidence type="ECO:0000313" key="2">
    <source>
        <dbReference type="EnsemblProtists" id="PYU1_T006378"/>
    </source>
</evidence>
<dbReference type="GO" id="GO:0008017">
    <property type="term" value="F:microtubule binding"/>
    <property type="evidence" value="ECO:0007669"/>
    <property type="project" value="TreeGrafter"/>
</dbReference>
<dbReference type="STRING" id="431595.K3WN36"/>
<dbReference type="GO" id="GO:0005525">
    <property type="term" value="F:GTP binding"/>
    <property type="evidence" value="ECO:0007669"/>
    <property type="project" value="InterPro"/>
</dbReference>
<dbReference type="HOGENOM" id="CLU_1725938_0_0_1"/>
<proteinExistence type="predicted"/>
<organism evidence="2 3">
    <name type="scientific">Globisporangium ultimum (strain ATCC 200006 / CBS 805.95 / DAOM BR144)</name>
    <name type="common">Pythium ultimum</name>
    <dbReference type="NCBI Taxonomy" id="431595"/>
    <lineage>
        <taxon>Eukaryota</taxon>
        <taxon>Sar</taxon>
        <taxon>Stramenopiles</taxon>
        <taxon>Oomycota</taxon>
        <taxon>Peronosporomycetes</taxon>
        <taxon>Pythiales</taxon>
        <taxon>Pythiaceae</taxon>
        <taxon>Globisporangium</taxon>
    </lineage>
</organism>
<dbReference type="Pfam" id="PF02212">
    <property type="entry name" value="GED"/>
    <property type="match status" value="1"/>
</dbReference>
<dbReference type="InParanoid" id="K3WN36"/>
<dbReference type="AlphaFoldDB" id="K3WN36"/>
<dbReference type="GO" id="GO:0016020">
    <property type="term" value="C:membrane"/>
    <property type="evidence" value="ECO:0007669"/>
    <property type="project" value="TreeGrafter"/>
</dbReference>
<dbReference type="InterPro" id="IPR003130">
    <property type="entry name" value="GED"/>
</dbReference>
<sequence length="179" mass="20653">MRVKQFIENTATRVLARLTDDVERQVSALLSEKRRPYTQDKSLFQEVDRRRQERLKAEFESLLPRPGSSTVPSNNMMRLFTKLTASSEECEAVEMEIALQAYCEIACRRYVDAIPMRLNEFVLTKFLQEMEEELLGTADAKLTKLMQDSTSKVAERKQLANELECLKNAKEEIDLVVGQ</sequence>
<dbReference type="InterPro" id="IPR022812">
    <property type="entry name" value="Dynamin"/>
</dbReference>
<reference evidence="2" key="3">
    <citation type="submission" date="2015-02" db="UniProtKB">
        <authorList>
            <consortium name="EnsemblProtists"/>
        </authorList>
    </citation>
    <scope>IDENTIFICATION</scope>
    <source>
        <strain evidence="2">DAOM BR144</strain>
    </source>
</reference>
<dbReference type="eggNOG" id="ENOG502RUVY">
    <property type="taxonomic scope" value="Eukaryota"/>
</dbReference>
<keyword evidence="3" id="KW-1185">Reference proteome</keyword>
<feature type="domain" description="GED" evidence="1">
    <location>
        <begin position="92"/>
        <end position="179"/>
    </location>
</feature>
<dbReference type="EMBL" id="GL376604">
    <property type="status" value="NOT_ANNOTATED_CDS"/>
    <property type="molecule type" value="Genomic_DNA"/>
</dbReference>
<dbReference type="PANTHER" id="PTHR11566:SF21">
    <property type="entry name" value="DYNAMIN RELATED PROTEIN 1, ISOFORM A"/>
    <property type="match status" value="1"/>
</dbReference>
<evidence type="ECO:0000259" key="1">
    <source>
        <dbReference type="PROSITE" id="PS51388"/>
    </source>
</evidence>
<dbReference type="GO" id="GO:0005737">
    <property type="term" value="C:cytoplasm"/>
    <property type="evidence" value="ECO:0007669"/>
    <property type="project" value="TreeGrafter"/>
</dbReference>
<dbReference type="GO" id="GO:0005874">
    <property type="term" value="C:microtubule"/>
    <property type="evidence" value="ECO:0007669"/>
    <property type="project" value="TreeGrafter"/>
</dbReference>
<dbReference type="GO" id="GO:0003924">
    <property type="term" value="F:GTPase activity"/>
    <property type="evidence" value="ECO:0007669"/>
    <property type="project" value="InterPro"/>
</dbReference>
<dbReference type="InterPro" id="IPR020850">
    <property type="entry name" value="GED_dom"/>
</dbReference>
<dbReference type="OMA" id="ECEAVEM"/>
<dbReference type="VEuPathDB" id="FungiDB:PYU1_G006366"/>
<dbReference type="PANTHER" id="PTHR11566">
    <property type="entry name" value="DYNAMIN"/>
    <property type="match status" value="1"/>
</dbReference>
<reference evidence="3" key="1">
    <citation type="journal article" date="2010" name="Genome Biol.">
        <title>Genome sequence of the necrotrophic plant pathogen Pythium ultimum reveals original pathogenicity mechanisms and effector repertoire.</title>
        <authorList>
            <person name="Levesque C.A."/>
            <person name="Brouwer H."/>
            <person name="Cano L."/>
            <person name="Hamilton J.P."/>
            <person name="Holt C."/>
            <person name="Huitema E."/>
            <person name="Raffaele S."/>
            <person name="Robideau G.P."/>
            <person name="Thines M."/>
            <person name="Win J."/>
            <person name="Zerillo M.M."/>
            <person name="Beakes G.W."/>
            <person name="Boore J.L."/>
            <person name="Busam D."/>
            <person name="Dumas B."/>
            <person name="Ferriera S."/>
            <person name="Fuerstenberg S.I."/>
            <person name="Gachon C.M."/>
            <person name="Gaulin E."/>
            <person name="Govers F."/>
            <person name="Grenville-Briggs L."/>
            <person name="Horner N."/>
            <person name="Hostetler J."/>
            <person name="Jiang R.H."/>
            <person name="Johnson J."/>
            <person name="Krajaejun T."/>
            <person name="Lin H."/>
            <person name="Meijer H.J."/>
            <person name="Moore B."/>
            <person name="Morris P."/>
            <person name="Phuntmart V."/>
            <person name="Puiu D."/>
            <person name="Shetty J."/>
            <person name="Stajich J.E."/>
            <person name="Tripathy S."/>
            <person name="Wawra S."/>
            <person name="van West P."/>
            <person name="Whitty B.R."/>
            <person name="Coutinho P.M."/>
            <person name="Henrissat B."/>
            <person name="Martin F."/>
            <person name="Thomas P.D."/>
            <person name="Tyler B.M."/>
            <person name="De Vries R.P."/>
            <person name="Kamoun S."/>
            <person name="Yandell M."/>
            <person name="Tisserat N."/>
            <person name="Buell C.R."/>
        </authorList>
    </citation>
    <scope>NUCLEOTIDE SEQUENCE</scope>
    <source>
        <strain evidence="3">DAOM:BR144</strain>
    </source>
</reference>
<evidence type="ECO:0000313" key="3">
    <source>
        <dbReference type="Proteomes" id="UP000019132"/>
    </source>
</evidence>
<dbReference type="Proteomes" id="UP000019132">
    <property type="component" value="Unassembled WGS sequence"/>
</dbReference>
<accession>K3WN36</accession>
<protein>
    <recommendedName>
        <fullName evidence="1">GED domain-containing protein</fullName>
    </recommendedName>
</protein>
<dbReference type="Gene3D" id="1.20.120.1240">
    <property type="entry name" value="Dynamin, middle domain"/>
    <property type="match status" value="1"/>
</dbReference>
<reference evidence="3" key="2">
    <citation type="submission" date="2010-04" db="EMBL/GenBank/DDBJ databases">
        <authorList>
            <person name="Buell R."/>
            <person name="Hamilton J."/>
            <person name="Hostetler J."/>
        </authorList>
    </citation>
    <scope>NUCLEOTIDE SEQUENCE [LARGE SCALE GENOMIC DNA]</scope>
    <source>
        <strain evidence="3">DAOM:BR144</strain>
    </source>
</reference>
<name>K3WN36_GLOUD</name>